<protein>
    <submittedName>
        <fullName evidence="9">DUF202 domain-containing protein</fullName>
    </submittedName>
</protein>
<comment type="caution">
    <text evidence="9">The sequence shown here is derived from an EMBL/GenBank/DDBJ whole genome shotgun (WGS) entry which is preliminary data.</text>
</comment>
<dbReference type="PANTHER" id="PTHR34187:SF2">
    <property type="entry name" value="DUF202 DOMAIN-CONTAINING PROTEIN"/>
    <property type="match status" value="1"/>
</dbReference>
<evidence type="ECO:0000256" key="6">
    <source>
        <dbReference type="SAM" id="MobiDB-lite"/>
    </source>
</evidence>
<feature type="region of interest" description="Disordered" evidence="6">
    <location>
        <begin position="1"/>
        <end position="20"/>
    </location>
</feature>
<evidence type="ECO:0000256" key="5">
    <source>
        <dbReference type="ARBA" id="ARBA00023136"/>
    </source>
</evidence>
<keyword evidence="3 7" id="KW-0812">Transmembrane</keyword>
<sequence>MNGPAEGTPSPPDGDRPALAKVLFPTGTEPDPRFTLANERTFLAWMRTALAFIAGGVALEALPMDTVPADLRNTGALVALGLGIVLAAGAAFRWLRVERAMREERPLPAPAIVPALSLTALLIAGVLLVVVAL</sequence>
<evidence type="ECO:0000313" key="10">
    <source>
        <dbReference type="Proteomes" id="UP001139207"/>
    </source>
</evidence>
<feature type="domain" description="DUF202" evidence="8">
    <location>
        <begin position="33"/>
        <end position="100"/>
    </location>
</feature>
<dbReference type="GO" id="GO:0005886">
    <property type="term" value="C:plasma membrane"/>
    <property type="evidence" value="ECO:0007669"/>
    <property type="project" value="UniProtKB-SubCell"/>
</dbReference>
<evidence type="ECO:0000256" key="3">
    <source>
        <dbReference type="ARBA" id="ARBA00022692"/>
    </source>
</evidence>
<dbReference type="InterPro" id="IPR052053">
    <property type="entry name" value="IM_YidH-like"/>
</dbReference>
<feature type="transmembrane region" description="Helical" evidence="7">
    <location>
        <begin position="42"/>
        <end position="62"/>
    </location>
</feature>
<evidence type="ECO:0000256" key="2">
    <source>
        <dbReference type="ARBA" id="ARBA00022475"/>
    </source>
</evidence>
<dbReference type="Pfam" id="PF02656">
    <property type="entry name" value="DUF202"/>
    <property type="match status" value="1"/>
</dbReference>
<dbReference type="EMBL" id="JALIEA010000008">
    <property type="protein sequence ID" value="MCJ7857434.1"/>
    <property type="molecule type" value="Genomic_DNA"/>
</dbReference>
<dbReference type="AlphaFoldDB" id="A0A9X1WEA5"/>
<dbReference type="InterPro" id="IPR003807">
    <property type="entry name" value="DUF202"/>
</dbReference>
<evidence type="ECO:0000259" key="8">
    <source>
        <dbReference type="Pfam" id="PF02656"/>
    </source>
</evidence>
<feature type="transmembrane region" description="Helical" evidence="7">
    <location>
        <begin position="107"/>
        <end position="132"/>
    </location>
</feature>
<dbReference type="PANTHER" id="PTHR34187">
    <property type="entry name" value="FGR18P"/>
    <property type="match status" value="1"/>
</dbReference>
<reference evidence="9" key="1">
    <citation type="submission" date="2022-04" db="EMBL/GenBank/DDBJ databases">
        <title>Corynebacterium kalidii LD5P10.</title>
        <authorList>
            <person name="Sun J.Q."/>
        </authorList>
    </citation>
    <scope>NUCLEOTIDE SEQUENCE</scope>
    <source>
        <strain evidence="9">LD5P10</strain>
    </source>
</reference>
<gene>
    <name evidence="9" type="ORF">MUN33_01705</name>
</gene>
<keyword evidence="2" id="KW-1003">Cell membrane</keyword>
<keyword evidence="4 7" id="KW-1133">Transmembrane helix</keyword>
<evidence type="ECO:0000313" key="9">
    <source>
        <dbReference type="EMBL" id="MCJ7857434.1"/>
    </source>
</evidence>
<feature type="transmembrane region" description="Helical" evidence="7">
    <location>
        <begin position="74"/>
        <end position="95"/>
    </location>
</feature>
<evidence type="ECO:0000256" key="7">
    <source>
        <dbReference type="SAM" id="Phobius"/>
    </source>
</evidence>
<comment type="subcellular location">
    <subcellularLocation>
        <location evidence="1">Cell membrane</location>
        <topology evidence="1">Multi-pass membrane protein</topology>
    </subcellularLocation>
</comment>
<evidence type="ECO:0000256" key="4">
    <source>
        <dbReference type="ARBA" id="ARBA00022989"/>
    </source>
</evidence>
<organism evidence="9 10">
    <name type="scientific">Corynebacterium kalidii</name>
    <dbReference type="NCBI Taxonomy" id="2931982"/>
    <lineage>
        <taxon>Bacteria</taxon>
        <taxon>Bacillati</taxon>
        <taxon>Actinomycetota</taxon>
        <taxon>Actinomycetes</taxon>
        <taxon>Mycobacteriales</taxon>
        <taxon>Corynebacteriaceae</taxon>
        <taxon>Corynebacterium</taxon>
    </lineage>
</organism>
<keyword evidence="10" id="KW-1185">Reference proteome</keyword>
<proteinExistence type="predicted"/>
<accession>A0A9X1WEA5</accession>
<dbReference type="Proteomes" id="UP001139207">
    <property type="component" value="Unassembled WGS sequence"/>
</dbReference>
<keyword evidence="5 7" id="KW-0472">Membrane</keyword>
<name>A0A9X1WEA5_9CORY</name>
<evidence type="ECO:0000256" key="1">
    <source>
        <dbReference type="ARBA" id="ARBA00004651"/>
    </source>
</evidence>